<dbReference type="GO" id="GO:0034605">
    <property type="term" value="P:cellular response to heat"/>
    <property type="evidence" value="ECO:0007669"/>
    <property type="project" value="InterPro"/>
</dbReference>
<dbReference type="CDD" id="cd00165">
    <property type="entry name" value="S4"/>
    <property type="match status" value="1"/>
</dbReference>
<dbReference type="PROSITE" id="PS50889">
    <property type="entry name" value="S4"/>
    <property type="match status" value="1"/>
</dbReference>
<dbReference type="SMART" id="SM00363">
    <property type="entry name" value="S4"/>
    <property type="match status" value="1"/>
</dbReference>
<gene>
    <name evidence="7" type="ORF">HZZ10_09775</name>
</gene>
<keyword evidence="8" id="KW-1185">Reference proteome</keyword>
<evidence type="ECO:0000313" key="7">
    <source>
        <dbReference type="EMBL" id="NYS93808.1"/>
    </source>
</evidence>
<reference evidence="7 8" key="1">
    <citation type="submission" date="2020-07" db="EMBL/GenBank/DDBJ databases">
        <title>MOT database genomes.</title>
        <authorList>
            <person name="Joseph S."/>
            <person name="Aduse-Opoku J."/>
            <person name="Hashim A."/>
            <person name="Wade W."/>
            <person name="Curtis M."/>
        </authorList>
    </citation>
    <scope>NUCLEOTIDE SEQUENCE [LARGE SCALE GENOMIC DNA]</scope>
    <source>
        <strain evidence="7 8">DSM 100099</strain>
    </source>
</reference>
<evidence type="ECO:0000256" key="1">
    <source>
        <dbReference type="ARBA" id="ARBA00008396"/>
    </source>
</evidence>
<comment type="caution">
    <text evidence="7">The sequence shown here is derived from an EMBL/GenBank/DDBJ whole genome shotgun (WGS) entry which is preliminary data.</text>
</comment>
<dbReference type="GO" id="GO:0043023">
    <property type="term" value="F:ribosomal large subunit binding"/>
    <property type="evidence" value="ECO:0007669"/>
    <property type="project" value="InterPro"/>
</dbReference>
<dbReference type="GO" id="GO:0003727">
    <property type="term" value="F:single-stranded RNA binding"/>
    <property type="evidence" value="ECO:0007669"/>
    <property type="project" value="InterPro"/>
</dbReference>
<dbReference type="AlphaFoldDB" id="A0A853EY91"/>
<dbReference type="Gene3D" id="3.10.290.10">
    <property type="entry name" value="RNA-binding S4 domain"/>
    <property type="match status" value="1"/>
</dbReference>
<evidence type="ECO:0000259" key="6">
    <source>
        <dbReference type="SMART" id="SM00363"/>
    </source>
</evidence>
<organism evidence="7 8">
    <name type="scientific">Sanguibacter inulinus</name>
    <dbReference type="NCBI Taxonomy" id="60922"/>
    <lineage>
        <taxon>Bacteria</taxon>
        <taxon>Bacillati</taxon>
        <taxon>Actinomycetota</taxon>
        <taxon>Actinomycetes</taxon>
        <taxon>Micrococcales</taxon>
        <taxon>Sanguibacteraceae</taxon>
        <taxon>Sanguibacter</taxon>
    </lineage>
</organism>
<dbReference type="Pfam" id="PF01479">
    <property type="entry name" value="S4"/>
    <property type="match status" value="1"/>
</dbReference>
<keyword evidence="3" id="KW-0238">DNA-binding</keyword>
<dbReference type="SUPFAM" id="SSF55174">
    <property type="entry name" value="Alpha-L RNA-binding motif"/>
    <property type="match status" value="1"/>
</dbReference>
<dbReference type="InterPro" id="IPR025708">
    <property type="entry name" value="HSP15"/>
</dbReference>
<evidence type="ECO:0000313" key="8">
    <source>
        <dbReference type="Proteomes" id="UP000561011"/>
    </source>
</evidence>
<sequence length="127" mass="13911">MTEPGARARVDTWVWCVRLFRTRTLAAAACRAGHVRVNGDRAKPATPVGPGDEVRVRVEGLERIVVVTRPITRRVGAAVVPDCLVDHSPPPPTKLDTPAVPVRDRGAGRPTKRERREIDALRGRALD</sequence>
<evidence type="ECO:0000256" key="4">
    <source>
        <dbReference type="PROSITE-ProRule" id="PRU00182"/>
    </source>
</evidence>
<dbReference type="GO" id="GO:0003677">
    <property type="term" value="F:DNA binding"/>
    <property type="evidence" value="ECO:0007669"/>
    <property type="project" value="UniProtKB-KW"/>
</dbReference>
<keyword evidence="2 4" id="KW-0694">RNA-binding</keyword>
<protein>
    <submittedName>
        <fullName evidence="7">RNA-binding S4 domain-containing protein</fullName>
    </submittedName>
</protein>
<evidence type="ECO:0000256" key="5">
    <source>
        <dbReference type="SAM" id="MobiDB-lite"/>
    </source>
</evidence>
<dbReference type="EMBL" id="JACBYE010000020">
    <property type="protein sequence ID" value="NYS93808.1"/>
    <property type="molecule type" value="Genomic_DNA"/>
</dbReference>
<accession>A0A853EY91</accession>
<proteinExistence type="inferred from homology"/>
<feature type="compositionally biased region" description="Basic and acidic residues" evidence="5">
    <location>
        <begin position="114"/>
        <end position="127"/>
    </location>
</feature>
<dbReference type="RefSeq" id="WP_179913362.1">
    <property type="nucleotide sequence ID" value="NZ_JACBYE010000020.1"/>
</dbReference>
<comment type="similarity">
    <text evidence="1">Belongs to the HSP15 family.</text>
</comment>
<feature type="region of interest" description="Disordered" evidence="5">
    <location>
        <begin position="86"/>
        <end position="127"/>
    </location>
</feature>
<evidence type="ECO:0000256" key="2">
    <source>
        <dbReference type="ARBA" id="ARBA00022884"/>
    </source>
</evidence>
<name>A0A853EY91_9MICO</name>
<dbReference type="Proteomes" id="UP000561011">
    <property type="component" value="Unassembled WGS sequence"/>
</dbReference>
<dbReference type="InterPro" id="IPR036986">
    <property type="entry name" value="S4_RNA-bd_sf"/>
</dbReference>
<dbReference type="InterPro" id="IPR002942">
    <property type="entry name" value="S4_RNA-bd"/>
</dbReference>
<feature type="domain" description="RNA-binding S4" evidence="6">
    <location>
        <begin position="8"/>
        <end position="72"/>
    </location>
</feature>
<dbReference type="PIRSF" id="PIRSF016821">
    <property type="entry name" value="HSP15"/>
    <property type="match status" value="1"/>
</dbReference>
<evidence type="ECO:0000256" key="3">
    <source>
        <dbReference type="ARBA" id="ARBA00023125"/>
    </source>
</evidence>